<dbReference type="InterPro" id="IPR013491">
    <property type="entry name" value="Tape_meas_N"/>
</dbReference>
<sequence length="694" mass="75345">MSKFTVDSFIVELGFSESVIKGLQRVEKAALQSAQRIERNLNRAFKVDTKQLDSNLTSSLGQLERKFNKTFDKIEQRARNTKVFQFATRFNDTVNPPKQPRQPRISGNRAITAAYSANMSKLKGFDPILQKYIKSQFYGLSAKAGSMDNSKFNEKLAQLNASVREAITKARGHTSTSKNNHSENASNGLDVLATSAIKAGTAIYSFQTALEAYRKVMEVGLKKEASQRAAQFVLGDEGAKRATEFVKNLADSSGVDQIETLSSFAKFSAGAGDMNTDQKESLFSNVIGTSRLMGLSTDEINGILKAFEQMASKGKIQAEELRGQLGDRMAGAFQLFARSLGMTTEQLDAAMKNGKVLSKDVLPKVSAEMGRMIDKAGGWEKIINSTQTQLGRLSNSWNNNLALMFDGSQEGLTDFTRSLTNLLNSLGGQSKNLGEHFGDLMKSMSNGIDDLTTISYRVQGFFDRVTLAYRELNDTQKAVADGIANGLLSALKGLAGIVAVRSGIGAVGGIWNLIRAISTLGNVANTAAGRINSRSAGSVEGGKGKLSVADAITKVMIVGMATDVINSIVKPLYERQMSKSDNPIDKVVRSKVEPTDQALTGDMNSLAAVLWAMVQGKSKDVPQFSPEALNNLKGRVETFTQDLKVIKPSVNIQPQTINITTQTVLDGKVIDERTTSHINRMQEDTLISSAYPEE</sequence>
<dbReference type="NCBIfam" id="TIGR02675">
    <property type="entry name" value="tape_meas_nterm"/>
    <property type="match status" value="1"/>
</dbReference>
<dbReference type="AlphaFoldDB" id="A0A6N8R4A2"/>
<evidence type="ECO:0000313" key="2">
    <source>
        <dbReference type="EMBL" id="MXI76153.1"/>
    </source>
</evidence>
<feature type="domain" description="Tape measure protein N-terminal" evidence="1">
    <location>
        <begin position="234"/>
        <end position="400"/>
    </location>
</feature>
<comment type="caution">
    <text evidence="2">The sequence shown here is derived from an EMBL/GenBank/DDBJ whole genome shotgun (WGS) entry which is preliminary data.</text>
</comment>
<gene>
    <name evidence="2" type="ORF">GRW05_18170</name>
</gene>
<name>A0A6N8R4A2_ECOLX</name>
<proteinExistence type="predicted"/>
<dbReference type="Proteomes" id="UP000436141">
    <property type="component" value="Unassembled WGS sequence"/>
</dbReference>
<reference evidence="2 3" key="1">
    <citation type="submission" date="2019-12" db="EMBL/GenBank/DDBJ databases">
        <title>Enteriobacteria Tanzani isolates_10434.</title>
        <authorList>
            <person name="Subbiah M."/>
            <person name="Call D."/>
        </authorList>
    </citation>
    <scope>NUCLEOTIDE SEQUENCE [LARGE SCALE GENOMIC DNA]</scope>
    <source>
        <strain evidence="2 3">10434wD1</strain>
    </source>
</reference>
<dbReference type="Pfam" id="PF20155">
    <property type="entry name" value="TMP_3"/>
    <property type="match status" value="1"/>
</dbReference>
<protein>
    <submittedName>
        <fullName evidence="2">Tape measure protein</fullName>
    </submittedName>
</protein>
<evidence type="ECO:0000259" key="1">
    <source>
        <dbReference type="Pfam" id="PF20155"/>
    </source>
</evidence>
<accession>A0A6N8R4A2</accession>
<organism evidence="2 3">
    <name type="scientific">Escherichia coli</name>
    <dbReference type="NCBI Taxonomy" id="562"/>
    <lineage>
        <taxon>Bacteria</taxon>
        <taxon>Pseudomonadati</taxon>
        <taxon>Pseudomonadota</taxon>
        <taxon>Gammaproteobacteria</taxon>
        <taxon>Enterobacterales</taxon>
        <taxon>Enterobacteriaceae</taxon>
        <taxon>Escherichia</taxon>
    </lineage>
</organism>
<dbReference type="EMBL" id="WUIY01000131">
    <property type="protein sequence ID" value="MXI76153.1"/>
    <property type="molecule type" value="Genomic_DNA"/>
</dbReference>
<evidence type="ECO:0000313" key="3">
    <source>
        <dbReference type="Proteomes" id="UP000436141"/>
    </source>
</evidence>